<dbReference type="AlphaFoldDB" id="A0A8X6NUG3"/>
<dbReference type="PANTHER" id="PTHR23278">
    <property type="entry name" value="SIDESTEP PROTEIN"/>
    <property type="match status" value="1"/>
</dbReference>
<protein>
    <recommendedName>
        <fullName evidence="3">Ig-like domain-containing protein</fullName>
    </recommendedName>
</protein>
<dbReference type="SUPFAM" id="SSF48726">
    <property type="entry name" value="Immunoglobulin"/>
    <property type="match status" value="1"/>
</dbReference>
<dbReference type="EMBL" id="BMAW01061768">
    <property type="protein sequence ID" value="GFT32791.1"/>
    <property type="molecule type" value="Genomic_DNA"/>
</dbReference>
<dbReference type="InterPro" id="IPR013783">
    <property type="entry name" value="Ig-like_fold"/>
</dbReference>
<sequence>KPLPSVTWWRESVLLDDTYTVTPHGVVRNELEILSLKRHDLMAVFTCQASNNNFSQPALAAVTVDMNCKYSLYSMNEHLVPLRYKCPINSTGDYLRLDGGIVLFECRLVFIELWGLHSPF</sequence>
<evidence type="ECO:0000313" key="1">
    <source>
        <dbReference type="EMBL" id="GFT32791.1"/>
    </source>
</evidence>
<evidence type="ECO:0000313" key="2">
    <source>
        <dbReference type="Proteomes" id="UP000887013"/>
    </source>
</evidence>
<proteinExistence type="predicted"/>
<organism evidence="1 2">
    <name type="scientific">Nephila pilipes</name>
    <name type="common">Giant wood spider</name>
    <name type="synonym">Nephila maculata</name>
    <dbReference type="NCBI Taxonomy" id="299642"/>
    <lineage>
        <taxon>Eukaryota</taxon>
        <taxon>Metazoa</taxon>
        <taxon>Ecdysozoa</taxon>
        <taxon>Arthropoda</taxon>
        <taxon>Chelicerata</taxon>
        <taxon>Arachnida</taxon>
        <taxon>Araneae</taxon>
        <taxon>Araneomorphae</taxon>
        <taxon>Entelegynae</taxon>
        <taxon>Araneoidea</taxon>
        <taxon>Nephilidae</taxon>
        <taxon>Nephila</taxon>
    </lineage>
</organism>
<name>A0A8X6NUG3_NEPPI</name>
<accession>A0A8X6NUG3</accession>
<dbReference type="PANTHER" id="PTHR23278:SF19">
    <property type="entry name" value="OBSCURIN"/>
    <property type="match status" value="1"/>
</dbReference>
<dbReference type="InterPro" id="IPR036179">
    <property type="entry name" value="Ig-like_dom_sf"/>
</dbReference>
<dbReference type="OrthoDB" id="5843397at2759"/>
<comment type="caution">
    <text evidence="1">The sequence shown here is derived from an EMBL/GenBank/DDBJ whole genome shotgun (WGS) entry which is preliminary data.</text>
</comment>
<dbReference type="Proteomes" id="UP000887013">
    <property type="component" value="Unassembled WGS sequence"/>
</dbReference>
<evidence type="ECO:0008006" key="3">
    <source>
        <dbReference type="Google" id="ProtNLM"/>
    </source>
</evidence>
<reference evidence="1" key="1">
    <citation type="submission" date="2020-08" db="EMBL/GenBank/DDBJ databases">
        <title>Multicomponent nature underlies the extraordinary mechanical properties of spider dragline silk.</title>
        <authorList>
            <person name="Kono N."/>
            <person name="Nakamura H."/>
            <person name="Mori M."/>
            <person name="Yoshida Y."/>
            <person name="Ohtoshi R."/>
            <person name="Malay A.D."/>
            <person name="Moran D.A.P."/>
            <person name="Tomita M."/>
            <person name="Numata K."/>
            <person name="Arakawa K."/>
        </authorList>
    </citation>
    <scope>NUCLEOTIDE SEQUENCE</scope>
</reference>
<feature type="non-terminal residue" evidence="1">
    <location>
        <position position="1"/>
    </location>
</feature>
<dbReference type="Gene3D" id="2.60.40.10">
    <property type="entry name" value="Immunoglobulins"/>
    <property type="match status" value="1"/>
</dbReference>
<gene>
    <name evidence="1" type="primary">NCL1_12353</name>
    <name evidence="1" type="ORF">NPIL_328511</name>
</gene>
<keyword evidence="2" id="KW-1185">Reference proteome</keyword>